<gene>
    <name evidence="2" type="ORF">ICL16_43535</name>
</gene>
<protein>
    <recommendedName>
        <fullName evidence="4">MotA/TolQ/ExbB proton channel domain-containing protein</fullName>
    </recommendedName>
</protein>
<reference evidence="2" key="1">
    <citation type="submission" date="2020-09" db="EMBL/GenBank/DDBJ databases">
        <title>Iningainema tapete sp. nov. (Scytonemataceae, Cyanobacteria) from greenhouses in central Florida (USA) produces two types of nodularin with biosynthetic potential for microcystin-LR and anabaenopeptins.</title>
        <authorList>
            <person name="Berthold D.E."/>
            <person name="Lefler F.W."/>
            <person name="Huang I.-S."/>
            <person name="Abdulla H."/>
            <person name="Zimba P.V."/>
            <person name="Laughinghouse H.D. IV."/>
        </authorList>
    </citation>
    <scope>NUCLEOTIDE SEQUENCE</scope>
    <source>
        <strain evidence="2">BLCCT55</strain>
    </source>
</reference>
<keyword evidence="3" id="KW-1185">Reference proteome</keyword>
<dbReference type="Proteomes" id="UP000629098">
    <property type="component" value="Unassembled WGS sequence"/>
</dbReference>
<keyword evidence="1" id="KW-0472">Membrane</keyword>
<keyword evidence="1" id="KW-0812">Transmembrane</keyword>
<name>A0A8J7CA10_9CYAN</name>
<dbReference type="AlphaFoldDB" id="A0A8J7CA10"/>
<dbReference type="EMBL" id="JACXAE010000134">
    <property type="protein sequence ID" value="MBD2778739.1"/>
    <property type="molecule type" value="Genomic_DNA"/>
</dbReference>
<comment type="caution">
    <text evidence="2">The sequence shown here is derived from an EMBL/GenBank/DDBJ whole genome shotgun (WGS) entry which is preliminary data.</text>
</comment>
<evidence type="ECO:0000313" key="3">
    <source>
        <dbReference type="Proteomes" id="UP000629098"/>
    </source>
</evidence>
<feature type="transmembrane region" description="Helical" evidence="1">
    <location>
        <begin position="107"/>
        <end position="127"/>
    </location>
</feature>
<feature type="transmembrane region" description="Helical" evidence="1">
    <location>
        <begin position="6"/>
        <end position="30"/>
    </location>
</feature>
<accession>A0A8J7CA10</accession>
<sequence length="493" mass="55284">MPPIPAQLIVLTLVLVVIPSVAAIFLRFILYRHLIFLLLRVRRLIKKQPSGQKPRILEELEKRFADASKHLEQVNTAALVDQVYSQEKVWLFSCEEIDYFCRLLPNLLLAFGLLGTFLGITLNLSALSQTINQTPASNLVAQLEKPLQGMSIAFTTSLAGLFFSALLTAVNLLRNTSIVKYRLISSLEDYLDNVYQPQIQGDTRLDKIVNKMVSRQDEFLTRFGDTVRDVVEKSLGGVAREIAQGNKEAADLAKQVYERFSEAAGIISAAATEFEHTVAELKAKAEIFKQAGETFEQSQFPQKLSLATADLVSMQEKFSQSTVSLAQTVQFIANAVSEVQCCSQEIIKLGAEIKSINHTSMQVLELHQTNQNSFGEIIPQIKQGANSFRKAVTRFDKLEKRIVDKANSLNGVEVTLTQLLENFKNYSQQVNLSIDSLGDEYKSVGDRLFEGMKQEVEMNIKAAQFLAVKIQECSKHLTEIKQEIYQQRVVKKA</sequence>
<feature type="transmembrane region" description="Helical" evidence="1">
    <location>
        <begin position="147"/>
        <end position="173"/>
    </location>
</feature>
<keyword evidence="1" id="KW-1133">Transmembrane helix</keyword>
<evidence type="ECO:0000313" key="2">
    <source>
        <dbReference type="EMBL" id="MBD2778739.1"/>
    </source>
</evidence>
<organism evidence="2 3">
    <name type="scientific">Iningainema tapete BLCC-T55</name>
    <dbReference type="NCBI Taxonomy" id="2748662"/>
    <lineage>
        <taxon>Bacteria</taxon>
        <taxon>Bacillati</taxon>
        <taxon>Cyanobacteriota</taxon>
        <taxon>Cyanophyceae</taxon>
        <taxon>Nostocales</taxon>
        <taxon>Scytonemataceae</taxon>
        <taxon>Iningainema tapete</taxon>
    </lineage>
</organism>
<proteinExistence type="predicted"/>
<evidence type="ECO:0008006" key="4">
    <source>
        <dbReference type="Google" id="ProtNLM"/>
    </source>
</evidence>
<dbReference type="RefSeq" id="WP_190838789.1">
    <property type="nucleotide sequence ID" value="NZ_CAWPPI010000134.1"/>
</dbReference>
<evidence type="ECO:0000256" key="1">
    <source>
        <dbReference type="SAM" id="Phobius"/>
    </source>
</evidence>